<name>A0A2N6LEQ2_9CYAN</name>
<dbReference type="RefSeq" id="WP_180976965.1">
    <property type="nucleotide sequence ID" value="NZ_NMQE01000383.1"/>
</dbReference>
<feature type="non-terminal residue" evidence="2">
    <location>
        <position position="1"/>
    </location>
</feature>
<dbReference type="Proteomes" id="UP000235081">
    <property type="component" value="Unassembled WGS sequence"/>
</dbReference>
<evidence type="ECO:0000313" key="3">
    <source>
        <dbReference type="Proteomes" id="UP000235081"/>
    </source>
</evidence>
<sequence length="493" mass="54709">KNVNPDYDPQQFQDYPTSPEERKRIAQSLKELHEQLKEKLQTREGKMSDETRDLAKRFLEAQEELVLDIVEGKGLGDPEINDEYAHMLNAYGIAVVDNLVHGLPADELAMRLFGYDRGGGDLAPSIFGNYLGNSASHHHAVDDLLMRGETDVPLIMTETMRGAEGHLFLQGLAALIDRVKNGERLDPELHDHVCDNLGALVTIQGFGVEGDLVGFHDDYLRYARAFHHLLQSQGGNPPAVIARTGKCPDDREYTYYDWNIDFDEKNNMVGHPAVSNFFEYNNYYTRGAFMAAGAGNALGDPLGGLRVQAAMARHLLNCGKAEASEPEDANARAANDLYLAVRGTVDELSYIFNNVAAESGKHEDEQRFTKFMLFRPAQPHVLSRLANLTAAVKFAQQHGLDLEQTTGELQAFIQQYGLDDPNSHVRRTINAMFALSGKTSPMLFKEGYTLAEEVGGGPDEPHWVYARDESPETFDEHLKVWNGASGRRGGSAS</sequence>
<dbReference type="AlphaFoldDB" id="A0A2N6LEQ2"/>
<accession>A0A2N6LEQ2</accession>
<reference evidence="2 3" key="1">
    <citation type="submission" date="2017-07" db="EMBL/GenBank/DDBJ databases">
        <title>Genomes of Fischerella (Mastigocladus) sp. strains.</title>
        <authorList>
            <person name="Miller S.R."/>
        </authorList>
    </citation>
    <scope>NUCLEOTIDE SEQUENCE [LARGE SCALE GENOMIC DNA]</scope>
    <source>
        <strain evidence="2 3">CCMEE 5318</strain>
    </source>
</reference>
<evidence type="ECO:0000313" key="2">
    <source>
        <dbReference type="EMBL" id="PMB21969.1"/>
    </source>
</evidence>
<feature type="region of interest" description="Disordered" evidence="1">
    <location>
        <begin position="1"/>
        <end position="22"/>
    </location>
</feature>
<protein>
    <submittedName>
        <fullName evidence="2">Uncharacterized protein</fullName>
    </submittedName>
</protein>
<gene>
    <name evidence="2" type="ORF">CEN46_13425</name>
</gene>
<evidence type="ECO:0000256" key="1">
    <source>
        <dbReference type="SAM" id="MobiDB-lite"/>
    </source>
</evidence>
<organism evidence="2 3">
    <name type="scientific">Fischerella thermalis CCMEE 5318</name>
    <dbReference type="NCBI Taxonomy" id="2019666"/>
    <lineage>
        <taxon>Bacteria</taxon>
        <taxon>Bacillati</taxon>
        <taxon>Cyanobacteriota</taxon>
        <taxon>Cyanophyceae</taxon>
        <taxon>Nostocales</taxon>
        <taxon>Hapalosiphonaceae</taxon>
        <taxon>Fischerella</taxon>
    </lineage>
</organism>
<dbReference type="EMBL" id="NMQE01000383">
    <property type="protein sequence ID" value="PMB21969.1"/>
    <property type="molecule type" value="Genomic_DNA"/>
</dbReference>
<proteinExistence type="predicted"/>
<comment type="caution">
    <text evidence="2">The sequence shown here is derived from an EMBL/GenBank/DDBJ whole genome shotgun (WGS) entry which is preliminary data.</text>
</comment>